<dbReference type="EMBL" id="JSWE01000184">
    <property type="protein sequence ID" value="KIE04513.1"/>
    <property type="molecule type" value="Genomic_DNA"/>
</dbReference>
<reference evidence="2 3" key="1">
    <citation type="submission" date="2014-11" db="EMBL/GenBank/DDBJ databases">
        <title>A Rickettsiales Symbiont of Amoebae With Ancient Features.</title>
        <authorList>
            <person name="Schulz F."/>
            <person name="Martijn J."/>
            <person name="Wascher F."/>
            <person name="Kostanjsek R."/>
            <person name="Ettema T.J."/>
            <person name="Horn M."/>
        </authorList>
    </citation>
    <scope>NUCLEOTIDE SEQUENCE [LARGE SCALE GENOMIC DNA]</scope>
    <source>
        <strain evidence="2 3">UWC36</strain>
    </source>
</reference>
<dbReference type="InterPro" id="IPR019283">
    <property type="entry name" value="DUF2330"/>
</dbReference>
<accession>A0A0C1QK53</accession>
<evidence type="ECO:0000313" key="2">
    <source>
        <dbReference type="EMBL" id="KIE04513.1"/>
    </source>
</evidence>
<name>A0A0C1QK53_9RICK</name>
<dbReference type="PIRSF" id="PIRSF026449">
    <property type="entry name" value="UCP026449"/>
    <property type="match status" value="1"/>
</dbReference>
<feature type="signal peptide" evidence="1">
    <location>
        <begin position="1"/>
        <end position="25"/>
    </location>
</feature>
<dbReference type="PATRIC" id="fig|86105.3.peg.1692"/>
<keyword evidence="1" id="KW-0732">Signal</keyword>
<dbReference type="Proteomes" id="UP000031258">
    <property type="component" value="Unassembled WGS sequence"/>
</dbReference>
<dbReference type="STRING" id="86105.NF27_HQ00510"/>
<dbReference type="RefSeq" id="WP_039458438.1">
    <property type="nucleotide sequence ID" value="NZ_JSWE01000184.1"/>
</dbReference>
<dbReference type="OrthoDB" id="9759899at2"/>
<feature type="chain" id="PRO_5002137273" description="DUF2330 domain-containing protein" evidence="1">
    <location>
        <begin position="26"/>
        <end position="457"/>
    </location>
</feature>
<gene>
    <name evidence="2" type="ORF">NF27_HQ00510</name>
</gene>
<dbReference type="InterPro" id="IPR016838">
    <property type="entry name" value="UCP026449"/>
</dbReference>
<sequence length="457" mass="52163">MKKIISKLLITSAFLSVFTANNANAFCGFYVAKADTKIFNKASKVVITRNEDKNVITMASDYTGDVKEFAMIVPVPVSIAKEQVHVTENKIVDHLDAFTSPRLVEYFDPDPCRKEERFIAFSAVGKMAGGGNSTASLGVTIEEEYTVGEYDIVILSAKESGGLIQWLNQNGYKVPHEAKDVVMSYIKQGIKFFVAKVNLAEYEKLGHKYLRPIQVAFESKKFMLPIRLGTVNADGAQELFIFTLTKNGRVEPTNYRTSRIPTDINVPLFVRKEFNNFYKALFDEHIRKENMQTIMLEYAWDMGWCDPCASEPIAPEELRELGVFWVESLLNTGASDSFASGSVGKRFIQPVNDVFVTRMHVRYDLEHFPDDIVFNETKDKTNFQGRFIMNHPWNGESSCEEAKKYKDGLGARFEEEAQNLAKLTGWKIEDIREKMKKDGQTTFKKPVKWYERIWPKN</sequence>
<keyword evidence="3" id="KW-1185">Reference proteome</keyword>
<proteinExistence type="predicted"/>
<dbReference type="AlphaFoldDB" id="A0A0C1QK53"/>
<evidence type="ECO:0008006" key="4">
    <source>
        <dbReference type="Google" id="ProtNLM"/>
    </source>
</evidence>
<evidence type="ECO:0000256" key="1">
    <source>
        <dbReference type="SAM" id="SignalP"/>
    </source>
</evidence>
<dbReference type="Pfam" id="PF10092">
    <property type="entry name" value="DUF2330"/>
    <property type="match status" value="1"/>
</dbReference>
<protein>
    <recommendedName>
        <fullName evidence="4">DUF2330 domain-containing protein</fullName>
    </recommendedName>
</protein>
<organism evidence="2 3">
    <name type="scientific">Candidatus Jidaibacter acanthamoebae</name>
    <dbReference type="NCBI Taxonomy" id="86105"/>
    <lineage>
        <taxon>Bacteria</taxon>
        <taxon>Pseudomonadati</taxon>
        <taxon>Pseudomonadota</taxon>
        <taxon>Alphaproteobacteria</taxon>
        <taxon>Rickettsiales</taxon>
        <taxon>Candidatus Midichloriaceae</taxon>
        <taxon>Candidatus Jidaibacter</taxon>
    </lineage>
</organism>
<evidence type="ECO:0000313" key="3">
    <source>
        <dbReference type="Proteomes" id="UP000031258"/>
    </source>
</evidence>
<comment type="caution">
    <text evidence="2">The sequence shown here is derived from an EMBL/GenBank/DDBJ whole genome shotgun (WGS) entry which is preliminary data.</text>
</comment>